<dbReference type="SMART" id="SM00490">
    <property type="entry name" value="HELICc"/>
    <property type="match status" value="1"/>
</dbReference>
<dbReference type="SUPFAM" id="SSF50249">
    <property type="entry name" value="Nucleic acid-binding proteins"/>
    <property type="match status" value="1"/>
</dbReference>
<evidence type="ECO:0000313" key="18">
    <source>
        <dbReference type="EMBL" id="SHJ32234.1"/>
    </source>
</evidence>
<dbReference type="Pfam" id="PF00270">
    <property type="entry name" value="DEAD"/>
    <property type="match status" value="1"/>
</dbReference>
<dbReference type="GO" id="GO:0005524">
    <property type="term" value="F:ATP binding"/>
    <property type="evidence" value="ECO:0007669"/>
    <property type="project" value="UniProtKB-KW"/>
</dbReference>
<dbReference type="InterPro" id="IPR033454">
    <property type="entry name" value="RecG_wedge"/>
</dbReference>
<dbReference type="Pfam" id="PF00271">
    <property type="entry name" value="Helicase_C"/>
    <property type="match status" value="1"/>
</dbReference>
<keyword evidence="6 15" id="KW-0347">Helicase</keyword>
<dbReference type="InterPro" id="IPR004609">
    <property type="entry name" value="ATP-dep_DNA_helicase_RecG"/>
</dbReference>
<keyword evidence="11" id="KW-0413">Isomerase</keyword>
<sequence>MSVYDNKVMDQPLKYVKGVGENRARLFAKLGLFTLGDLLHYFPRDYEDRSVYKPISEAADGESITVRIRFVSDIAESRPRRNLSLLKAQVTDGVSLMNVTWFNQSYIKQSIDISREYVFFGTVKRLGARVEIHNPVFEELEHSGNLTGRIVPVYSLTRGITQNMLRKILRNALDAVSDKLVDILPSSFRSQYRLAETAFAFEQIHFPTSMENMEMARRRLVFEELLLLQLGLFSIKGSNNNQNGIRFSPVDMEPFLKALPFRLTSAQERVLAEIKADMESDKRMNRLIQGDVGSGKTIMAVLAIYIAASSGYQSAFMAPTEILAEQHYRSIAPLLEKFGIKVGLLTGGMKKKEKETIKKEAGEGRLDVLIGTHAVLEDSTVFSRLGLVITDEQHRFGVRQRARLSQKGENPDLLVMTATPIPRTLSLVLYGDLDVSIIDTLPPDRKPIKTYVVDESMRDRVYQFIRKNIAEGRQAYIVCPLVEESEELEVESATGLVEKIREDALKGLRVGLIHGKMKSADKDEVMRKFSKGELDVLVSTTVIEVGVNVPNANIMVIENAERFGLAQLHQLRGRVGRGPYQSYCILFNQGKSHISRQRMEILAKSNDGFVISEKDLELRGPGDIFGVRQHGLPEFRIANLYRDMEVLKDVQKAAQYIMAEELLEKDEAWRPLARRVELMVKEKLQDLSMN</sequence>
<dbReference type="SMART" id="SM00487">
    <property type="entry name" value="DEXDc"/>
    <property type="match status" value="1"/>
</dbReference>
<comment type="catalytic activity">
    <reaction evidence="14 15">
        <text>ATP + H2O = ADP + phosphate + H(+)</text>
        <dbReference type="Rhea" id="RHEA:13065"/>
        <dbReference type="ChEBI" id="CHEBI:15377"/>
        <dbReference type="ChEBI" id="CHEBI:15378"/>
        <dbReference type="ChEBI" id="CHEBI:30616"/>
        <dbReference type="ChEBI" id="CHEBI:43474"/>
        <dbReference type="ChEBI" id="CHEBI:456216"/>
        <dbReference type="EC" id="5.6.2.4"/>
    </reaction>
</comment>
<dbReference type="NCBIfam" id="NF008168">
    <property type="entry name" value="PRK10917.2-2"/>
    <property type="match status" value="1"/>
</dbReference>
<dbReference type="GO" id="GO:0043138">
    <property type="term" value="F:3'-5' DNA helicase activity"/>
    <property type="evidence" value="ECO:0007669"/>
    <property type="project" value="UniProtKB-EC"/>
</dbReference>
<dbReference type="GO" id="GO:0006281">
    <property type="term" value="P:DNA repair"/>
    <property type="evidence" value="ECO:0007669"/>
    <property type="project" value="UniProtKB-UniRule"/>
</dbReference>
<comment type="catalytic activity">
    <reaction evidence="12 15">
        <text>Couples ATP hydrolysis with the unwinding of duplex DNA by translocating in the 3'-5' direction.</text>
        <dbReference type="EC" id="5.6.2.4"/>
    </reaction>
</comment>
<dbReference type="OrthoDB" id="9804325at2"/>
<dbReference type="GO" id="GO:0006310">
    <property type="term" value="P:DNA recombination"/>
    <property type="evidence" value="ECO:0007669"/>
    <property type="project" value="UniProtKB-UniRule"/>
</dbReference>
<keyword evidence="8" id="KW-0238">DNA-binding</keyword>
<evidence type="ECO:0000256" key="8">
    <source>
        <dbReference type="ARBA" id="ARBA00023125"/>
    </source>
</evidence>
<dbReference type="PROSITE" id="PS51194">
    <property type="entry name" value="HELICASE_CTER"/>
    <property type="match status" value="1"/>
</dbReference>
<evidence type="ECO:0000256" key="4">
    <source>
        <dbReference type="ARBA" id="ARBA00022763"/>
    </source>
</evidence>
<dbReference type="AlphaFoldDB" id="A0A1M6ICR9"/>
<dbReference type="Pfam" id="PF17191">
    <property type="entry name" value="RecG_wedge"/>
    <property type="match status" value="1"/>
</dbReference>
<dbReference type="InterPro" id="IPR014001">
    <property type="entry name" value="Helicase_ATP-bd"/>
</dbReference>
<accession>A0A1M6ICR9</accession>
<dbReference type="Gene3D" id="3.40.50.300">
    <property type="entry name" value="P-loop containing nucleotide triphosphate hydrolases"/>
    <property type="match status" value="2"/>
</dbReference>
<comment type="similarity">
    <text evidence="1 15">Belongs to the helicase family. RecG subfamily.</text>
</comment>
<feature type="domain" description="Helicase C-terminal" evidence="17">
    <location>
        <begin position="460"/>
        <end position="617"/>
    </location>
</feature>
<dbReference type="NCBIfam" id="TIGR00643">
    <property type="entry name" value="recG"/>
    <property type="match status" value="1"/>
</dbReference>
<dbReference type="InterPro" id="IPR001650">
    <property type="entry name" value="Helicase_C-like"/>
</dbReference>
<gene>
    <name evidence="18" type="ORF">SAMN05444373_104119</name>
</gene>
<evidence type="ECO:0000256" key="15">
    <source>
        <dbReference type="RuleBase" id="RU363016"/>
    </source>
</evidence>
<evidence type="ECO:0000256" key="3">
    <source>
        <dbReference type="ARBA" id="ARBA00022741"/>
    </source>
</evidence>
<evidence type="ECO:0000259" key="17">
    <source>
        <dbReference type="PROSITE" id="PS51194"/>
    </source>
</evidence>
<keyword evidence="19" id="KW-1185">Reference proteome</keyword>
<keyword evidence="9 15" id="KW-0233">DNA recombination</keyword>
<dbReference type="SUPFAM" id="SSF52540">
    <property type="entry name" value="P-loop containing nucleoside triphosphate hydrolases"/>
    <property type="match status" value="1"/>
</dbReference>
<evidence type="ECO:0000256" key="7">
    <source>
        <dbReference type="ARBA" id="ARBA00022840"/>
    </source>
</evidence>
<dbReference type="CDD" id="cd17992">
    <property type="entry name" value="DEXHc_RecG"/>
    <property type="match status" value="1"/>
</dbReference>
<evidence type="ECO:0000256" key="5">
    <source>
        <dbReference type="ARBA" id="ARBA00022801"/>
    </source>
</evidence>
<dbReference type="CDD" id="cd04488">
    <property type="entry name" value="RecG_wedge_OBF"/>
    <property type="match status" value="1"/>
</dbReference>
<dbReference type="PANTHER" id="PTHR47964:SF1">
    <property type="entry name" value="ATP-DEPENDENT DNA HELICASE HOMOLOG RECG, CHLOROPLASTIC"/>
    <property type="match status" value="1"/>
</dbReference>
<keyword evidence="3 15" id="KW-0547">Nucleotide-binding</keyword>
<name>A0A1M6ICR9_9FIRM</name>
<evidence type="ECO:0000256" key="6">
    <source>
        <dbReference type="ARBA" id="ARBA00022806"/>
    </source>
</evidence>
<evidence type="ECO:0000259" key="16">
    <source>
        <dbReference type="PROSITE" id="PS51192"/>
    </source>
</evidence>
<keyword evidence="7 15" id="KW-0067">ATP-binding</keyword>
<evidence type="ECO:0000313" key="19">
    <source>
        <dbReference type="Proteomes" id="UP000324781"/>
    </source>
</evidence>
<dbReference type="EMBL" id="FQZP01000041">
    <property type="protein sequence ID" value="SHJ32234.1"/>
    <property type="molecule type" value="Genomic_DNA"/>
</dbReference>
<evidence type="ECO:0000256" key="14">
    <source>
        <dbReference type="ARBA" id="ARBA00048988"/>
    </source>
</evidence>
<dbReference type="Gene3D" id="2.40.50.140">
    <property type="entry name" value="Nucleic acid-binding proteins"/>
    <property type="match status" value="1"/>
</dbReference>
<evidence type="ECO:0000256" key="9">
    <source>
        <dbReference type="ARBA" id="ARBA00023172"/>
    </source>
</evidence>
<comment type="function">
    <text evidence="15">Plays a critical role in recombination and DNA repair. Helps process Holliday junction intermediates to mature products by catalyzing branch migration. Has replication fork regression activity, unwinds stalled or blocked replication forks to make a HJ that can be resolved. Has a DNA unwinding activity characteristic of a DNA helicase with 3'-5' polarity.</text>
</comment>
<dbReference type="InterPro" id="IPR047112">
    <property type="entry name" value="RecG/Mfd"/>
</dbReference>
<keyword evidence="4 15" id="KW-0227">DNA damage</keyword>
<evidence type="ECO:0000256" key="12">
    <source>
        <dbReference type="ARBA" id="ARBA00034617"/>
    </source>
</evidence>
<dbReference type="GO" id="GO:0016887">
    <property type="term" value="F:ATP hydrolysis activity"/>
    <property type="evidence" value="ECO:0007669"/>
    <property type="project" value="RHEA"/>
</dbReference>
<evidence type="ECO:0000256" key="2">
    <source>
        <dbReference type="ARBA" id="ARBA00017846"/>
    </source>
</evidence>
<evidence type="ECO:0000256" key="11">
    <source>
        <dbReference type="ARBA" id="ARBA00023235"/>
    </source>
</evidence>
<protein>
    <recommendedName>
        <fullName evidence="2 15">ATP-dependent DNA helicase RecG</fullName>
        <ecNumber evidence="13 15">5.6.2.4</ecNumber>
    </recommendedName>
</protein>
<dbReference type="PANTHER" id="PTHR47964">
    <property type="entry name" value="ATP-DEPENDENT DNA HELICASE HOMOLOG RECG, CHLOROPLASTIC"/>
    <property type="match status" value="1"/>
</dbReference>
<reference evidence="18 19" key="1">
    <citation type="submission" date="2016-11" db="EMBL/GenBank/DDBJ databases">
        <authorList>
            <person name="Varghese N."/>
            <person name="Submissions S."/>
        </authorList>
    </citation>
    <scope>NUCLEOTIDE SEQUENCE [LARGE SCALE GENOMIC DNA]</scope>
    <source>
        <strain evidence="18 19">DSM 19027</strain>
    </source>
</reference>
<dbReference type="InterPro" id="IPR011545">
    <property type="entry name" value="DEAD/DEAH_box_helicase_dom"/>
</dbReference>
<dbReference type="RefSeq" id="WP_149679205.1">
    <property type="nucleotide sequence ID" value="NZ_FQZP01000041.1"/>
</dbReference>
<dbReference type="EC" id="5.6.2.4" evidence="13 15"/>
<dbReference type="Proteomes" id="UP000324781">
    <property type="component" value="Unassembled WGS sequence"/>
</dbReference>
<dbReference type="InterPro" id="IPR027417">
    <property type="entry name" value="P-loop_NTPase"/>
</dbReference>
<dbReference type="Pfam" id="PF19833">
    <property type="entry name" value="RecG_dom3_C"/>
    <property type="match status" value="1"/>
</dbReference>
<keyword evidence="5 15" id="KW-0378">Hydrolase</keyword>
<dbReference type="NCBIfam" id="NF008165">
    <property type="entry name" value="PRK10917.1-3"/>
    <property type="match status" value="1"/>
</dbReference>
<keyword evidence="10 15" id="KW-0234">DNA repair</keyword>
<proteinExistence type="inferred from homology"/>
<dbReference type="PROSITE" id="PS51192">
    <property type="entry name" value="HELICASE_ATP_BIND_1"/>
    <property type="match status" value="1"/>
</dbReference>
<feature type="domain" description="Helicase ATP-binding" evidence="16">
    <location>
        <begin position="277"/>
        <end position="438"/>
    </location>
</feature>
<evidence type="ECO:0000256" key="1">
    <source>
        <dbReference type="ARBA" id="ARBA00007504"/>
    </source>
</evidence>
<evidence type="ECO:0000256" key="10">
    <source>
        <dbReference type="ARBA" id="ARBA00023204"/>
    </source>
</evidence>
<dbReference type="InterPro" id="IPR012340">
    <property type="entry name" value="NA-bd_OB-fold"/>
</dbReference>
<dbReference type="GO" id="GO:0003677">
    <property type="term" value="F:DNA binding"/>
    <property type="evidence" value="ECO:0007669"/>
    <property type="project" value="UniProtKB-KW"/>
</dbReference>
<dbReference type="InterPro" id="IPR045562">
    <property type="entry name" value="RecG_dom3_C"/>
</dbReference>
<organism evidence="18 19">
    <name type="scientific">Thermoclostridium caenicola</name>
    <dbReference type="NCBI Taxonomy" id="659425"/>
    <lineage>
        <taxon>Bacteria</taxon>
        <taxon>Bacillati</taxon>
        <taxon>Bacillota</taxon>
        <taxon>Clostridia</taxon>
        <taxon>Eubacteriales</taxon>
        <taxon>Oscillospiraceae</taxon>
        <taxon>Thermoclostridium</taxon>
    </lineage>
</organism>
<evidence type="ECO:0000256" key="13">
    <source>
        <dbReference type="ARBA" id="ARBA00034808"/>
    </source>
</evidence>